<evidence type="ECO:0000256" key="11">
    <source>
        <dbReference type="ARBA" id="ARBA00023180"/>
    </source>
</evidence>
<feature type="site" description="Interaction with the cone snail toxin Con-ikot-ikot" evidence="17">
    <location>
        <position position="423"/>
    </location>
</feature>
<evidence type="ECO:0000256" key="12">
    <source>
        <dbReference type="ARBA" id="ARBA00023257"/>
    </source>
</evidence>
<evidence type="ECO:0000256" key="13">
    <source>
        <dbReference type="ARBA" id="ARBA00023286"/>
    </source>
</evidence>
<dbReference type="InterPro" id="IPR013783">
    <property type="entry name" value="Ig-like_fold"/>
</dbReference>
<name>A0A8S1EUR3_9PELO</name>
<evidence type="ECO:0000256" key="5">
    <source>
        <dbReference type="ARBA" id="ARBA00022729"/>
    </source>
</evidence>
<evidence type="ECO:0000256" key="16">
    <source>
        <dbReference type="PIRSR" id="PIRSR601508-1"/>
    </source>
</evidence>
<dbReference type="InterPro" id="IPR000535">
    <property type="entry name" value="MSP_dom"/>
</dbReference>
<keyword evidence="13" id="KW-1071">Ligand-gated ion channel</keyword>
<dbReference type="Pfam" id="PF01094">
    <property type="entry name" value="ANF_receptor"/>
    <property type="match status" value="1"/>
</dbReference>
<dbReference type="Proteomes" id="UP000494206">
    <property type="component" value="Unassembled WGS sequence"/>
</dbReference>
<keyword evidence="24" id="KW-1185">Reference proteome</keyword>
<proteinExistence type="inferred from homology"/>
<evidence type="ECO:0000256" key="20">
    <source>
        <dbReference type="SAM" id="MobiDB-lite"/>
    </source>
</evidence>
<feature type="compositionally biased region" description="Low complexity" evidence="20">
    <location>
        <begin position="343"/>
        <end position="358"/>
    </location>
</feature>
<dbReference type="InterPro" id="IPR001320">
    <property type="entry name" value="Iontro_rcpt_C"/>
</dbReference>
<dbReference type="Pfam" id="PF00635">
    <property type="entry name" value="Motile_Sperm"/>
    <property type="match status" value="1"/>
</dbReference>
<feature type="binding site" evidence="16">
    <location>
        <position position="449"/>
    </location>
    <ligand>
        <name>L-glutamate</name>
        <dbReference type="ChEBI" id="CHEBI:29985"/>
    </ligand>
</feature>
<evidence type="ECO:0000256" key="15">
    <source>
        <dbReference type="ARBA" id="ARBA00034104"/>
    </source>
</evidence>
<feature type="region of interest" description="Disordered" evidence="20">
    <location>
        <begin position="340"/>
        <end position="361"/>
    </location>
</feature>
<dbReference type="FunFam" id="3.40.190.10:FF:000255">
    <property type="entry name" value="GLutamate Receptor family (AMPA)"/>
    <property type="match status" value="1"/>
</dbReference>
<keyword evidence="11" id="KW-0325">Glycoprotein</keyword>
<keyword evidence="3" id="KW-1003">Cell membrane</keyword>
<gene>
    <name evidence="23" type="ORF">CBOVIS_LOCUS9360</name>
</gene>
<keyword evidence="6 21" id="KW-1133">Transmembrane helix</keyword>
<dbReference type="GO" id="GO:0015276">
    <property type="term" value="F:ligand-gated monoatomic ion channel activity"/>
    <property type="evidence" value="ECO:0007669"/>
    <property type="project" value="InterPro"/>
</dbReference>
<reference evidence="23 24" key="1">
    <citation type="submission" date="2020-04" db="EMBL/GenBank/DDBJ databases">
        <authorList>
            <person name="Laetsch R D."/>
            <person name="Stevens L."/>
            <person name="Kumar S."/>
            <person name="Blaxter L. M."/>
        </authorList>
    </citation>
    <scope>NUCLEOTIDE SEQUENCE [LARGE SCALE GENOMIC DNA]</scope>
</reference>
<dbReference type="GO" id="GO:0045211">
    <property type="term" value="C:postsynaptic membrane"/>
    <property type="evidence" value="ECO:0007669"/>
    <property type="project" value="UniProtKB-SubCell"/>
</dbReference>
<keyword evidence="8" id="KW-0406">Ion transport</keyword>
<evidence type="ECO:0000256" key="2">
    <source>
        <dbReference type="ARBA" id="ARBA00022448"/>
    </source>
</evidence>
<feature type="binding site" evidence="16">
    <location>
        <position position="620"/>
    </location>
    <ligand>
        <name>L-glutamate</name>
        <dbReference type="ChEBI" id="CHEBI:29985"/>
    </ligand>
</feature>
<dbReference type="GO" id="GO:0038023">
    <property type="term" value="F:signaling receptor activity"/>
    <property type="evidence" value="ECO:0007669"/>
    <property type="project" value="InterPro"/>
</dbReference>
<keyword evidence="5" id="KW-0732">Signal</keyword>
<feature type="disulfide bond" evidence="18">
    <location>
        <begin position="679"/>
        <end position="735"/>
    </location>
</feature>
<evidence type="ECO:0000256" key="10">
    <source>
        <dbReference type="ARBA" id="ARBA00023170"/>
    </source>
</evidence>
<accession>A0A8S1EUR3</accession>
<dbReference type="SUPFAM" id="SSF49354">
    <property type="entry name" value="PapD-like"/>
    <property type="match status" value="1"/>
</dbReference>
<feature type="site" description="Crucial to convey clamshell closure to channel opening" evidence="17">
    <location>
        <position position="598"/>
    </location>
</feature>
<dbReference type="SUPFAM" id="SSF53822">
    <property type="entry name" value="Periplasmic binding protein-like I"/>
    <property type="match status" value="1"/>
</dbReference>
<keyword evidence="4 21" id="KW-0812">Transmembrane</keyword>
<evidence type="ECO:0000256" key="3">
    <source>
        <dbReference type="ARBA" id="ARBA00022475"/>
    </source>
</evidence>
<protein>
    <recommendedName>
        <fullName evidence="22">MSP domain-containing protein</fullName>
    </recommendedName>
</protein>
<evidence type="ECO:0000313" key="24">
    <source>
        <dbReference type="Proteomes" id="UP000494206"/>
    </source>
</evidence>
<evidence type="ECO:0000256" key="1">
    <source>
        <dbReference type="ARBA" id="ARBA00008685"/>
    </source>
</evidence>
<dbReference type="Gene3D" id="2.60.40.10">
    <property type="entry name" value="Immunoglobulins"/>
    <property type="match status" value="1"/>
</dbReference>
<evidence type="ECO:0000256" key="17">
    <source>
        <dbReference type="PIRSR" id="PIRSR601508-2"/>
    </source>
</evidence>
<evidence type="ECO:0000256" key="14">
    <source>
        <dbReference type="ARBA" id="ARBA00023303"/>
    </source>
</evidence>
<evidence type="ECO:0000256" key="8">
    <source>
        <dbReference type="ARBA" id="ARBA00023065"/>
    </source>
</evidence>
<feature type="transmembrane region" description="Helical" evidence="21">
    <location>
        <begin position="749"/>
        <end position="769"/>
    </location>
</feature>
<evidence type="ECO:0000256" key="21">
    <source>
        <dbReference type="SAM" id="Phobius"/>
    </source>
</evidence>
<dbReference type="InterPro" id="IPR001508">
    <property type="entry name" value="Iono_Glu_rcpt_met"/>
</dbReference>
<evidence type="ECO:0000256" key="19">
    <source>
        <dbReference type="SAM" id="Coils"/>
    </source>
</evidence>
<keyword evidence="2" id="KW-0813">Transport</keyword>
<dbReference type="AlphaFoldDB" id="A0A8S1EUR3"/>
<keyword evidence="7" id="KW-0770">Synapse</keyword>
<keyword evidence="9 21" id="KW-0472">Membrane</keyword>
<organism evidence="23 24">
    <name type="scientific">Caenorhabditis bovis</name>
    <dbReference type="NCBI Taxonomy" id="2654633"/>
    <lineage>
        <taxon>Eukaryota</taxon>
        <taxon>Metazoa</taxon>
        <taxon>Ecdysozoa</taxon>
        <taxon>Nematoda</taxon>
        <taxon>Chromadorea</taxon>
        <taxon>Rhabditida</taxon>
        <taxon>Rhabditina</taxon>
        <taxon>Rhabditomorpha</taxon>
        <taxon>Rhabditoidea</taxon>
        <taxon>Rhabditidae</taxon>
        <taxon>Peloderinae</taxon>
        <taxon>Caenorhabditis</taxon>
    </lineage>
</organism>
<evidence type="ECO:0000256" key="9">
    <source>
        <dbReference type="ARBA" id="ARBA00023136"/>
    </source>
</evidence>
<evidence type="ECO:0000313" key="23">
    <source>
        <dbReference type="EMBL" id="CAB3407427.1"/>
    </source>
</evidence>
<feature type="coiled-coil region" evidence="19">
    <location>
        <begin position="969"/>
        <end position="996"/>
    </location>
</feature>
<keyword evidence="19" id="KW-0175">Coiled coil</keyword>
<keyword evidence="12" id="KW-0628">Postsynaptic cell membrane</keyword>
<keyword evidence="10" id="KW-0675">Receptor</keyword>
<comment type="subcellular location">
    <subcellularLocation>
        <location evidence="15">Postsynaptic cell membrane</location>
        <topology evidence="15">Multi-pass membrane protein</topology>
    </subcellularLocation>
</comment>
<evidence type="ECO:0000259" key="22">
    <source>
        <dbReference type="PROSITE" id="PS50202"/>
    </source>
</evidence>
<feature type="site" description="Interaction with the cone snail toxin Con-ikot-ikot" evidence="17">
    <location>
        <position position="625"/>
    </location>
</feature>
<dbReference type="SMART" id="SM00918">
    <property type="entry name" value="Lig_chan-Glu_bd"/>
    <property type="match status" value="1"/>
</dbReference>
<dbReference type="FunFam" id="3.40.190.10:FF:000060">
    <property type="entry name" value="Glutamate receptor ionotropic, kainate 1"/>
    <property type="match status" value="1"/>
</dbReference>
<feature type="binding site" evidence="16">
    <location>
        <position position="619"/>
    </location>
    <ligand>
        <name>L-glutamate</name>
        <dbReference type="ChEBI" id="CHEBI:29985"/>
    </ligand>
</feature>
<feature type="binding site" evidence="16">
    <location>
        <position position="454"/>
    </location>
    <ligand>
        <name>L-glutamate</name>
        <dbReference type="ChEBI" id="CHEBI:29985"/>
    </ligand>
</feature>
<feature type="transmembrane region" description="Helical" evidence="21">
    <location>
        <begin position="494"/>
        <end position="513"/>
    </location>
</feature>
<dbReference type="InterPro" id="IPR001828">
    <property type="entry name" value="ANF_lig-bd_rcpt"/>
</dbReference>
<dbReference type="Gene3D" id="1.10.287.70">
    <property type="match status" value="1"/>
</dbReference>
<dbReference type="FunFam" id="1.10.287.70:FF:000010">
    <property type="entry name" value="Putative glutamate receptor ionotropic kainate 1"/>
    <property type="match status" value="1"/>
</dbReference>
<keyword evidence="18" id="KW-1015">Disulfide bond</keyword>
<dbReference type="InterPro" id="IPR015683">
    <property type="entry name" value="Ionotropic_Glu_rcpt"/>
</dbReference>
<dbReference type="EMBL" id="CADEPM010000006">
    <property type="protein sequence ID" value="CAB3407427.1"/>
    <property type="molecule type" value="Genomic_DNA"/>
</dbReference>
<evidence type="ECO:0000256" key="7">
    <source>
        <dbReference type="ARBA" id="ARBA00023018"/>
    </source>
</evidence>
<evidence type="ECO:0000256" key="6">
    <source>
        <dbReference type="ARBA" id="ARBA00022989"/>
    </source>
</evidence>
<sequence>MLAILLFSTIGAYKIGVPSPFEHQLAPIINAIDHRIQVVPYDIQPLFRIGDEICVAAKHGIIGIILPPAIGGRRAAAAIARSRAASAAIPHVGLDDVGVEAEARARAAAEFIKTEKWTEIVAIFEHPDELLGVTDLITLGHFHPNAFTTQLVRLKHADEFGVELKHIKNRLDRYRIVLNIPWRKSLRFLQQAANLSMCGVLYHYVILDADLVTHDLNTVAGIDDCNVTSFAMFDVRAKEAREARARLALPITVAIWYDTIGLLLRSLNSIEFRATPKCGEIWRHGEIAMELMYTNATFRGITGEFYFNAERQRRNYTLHVYKRTNHELEKYAEWNEHTNRIVSSTRRPPSSSSSPTSSNVSEKLSLEGRHLKVTVYLEAPFVMIRRDDAAYEGYCIDLLAKIAALLKFNYTIRTVHDDAYGTRGPNGKWSGMVGELQRGEADLAVASLTISYGRSEVIDFTVPYMHLGISILFKKPRPDDSDYFRFLDPLSAQVWMMTFASYVMISVAIWLIAKISPYEQFEMDADGTYRNTGNQFALRNAFWFAVCSLMQQGSELCPRAASTRLITAVWWFFALILISSYTANLAAVLTARRMVTPIENADDLVAQTKIKYGSLGGGSTMSFFKESKIETYERMWQVMSSQPGLLVQSSAEGIKKVKTSDYAYLMESSMLEYAVERDCELMQIGGLIDQKGYGIGLPKGSPYRELISTAILRLQEKTELTELKEKWWKDKSVVCEQSRRKDQDDGESIGGIFVILVVGLVLTMILVIWELIATRRNAAAAAARSASIITIPTIRLDFFNEIRIMGDGKSQILNIQPSRELVFQGPFTDIVTSYITLTNPSPKPVCFKVKTTVPKKYCVRPNFGLIHAGDKKVITVMLQPMDEPPSDAVRHKFMVQSCFAPSDGVVDIDSVWKVVESSDLMYSKLKVVFVNKEGKTEETKNADGDSYATVAQVSDLDAGNTSQQDSETIASLRRTLQKTIDEKESLRTQVECLHHQINELFQTIRMLQRKKEANLAVAVGGTLGEIRAMMLINFNCGPCCPEHH</sequence>
<dbReference type="InterPro" id="IPR019594">
    <property type="entry name" value="Glu/Gly-bd"/>
</dbReference>
<dbReference type="PANTHER" id="PTHR18966">
    <property type="entry name" value="IONOTROPIC GLUTAMATE RECEPTOR"/>
    <property type="match status" value="1"/>
</dbReference>
<comment type="caution">
    <text evidence="23">The sequence shown here is derived from an EMBL/GenBank/DDBJ whole genome shotgun (WGS) entry which is preliminary data.</text>
</comment>
<evidence type="ECO:0000256" key="18">
    <source>
        <dbReference type="PIRSR" id="PIRSR601508-3"/>
    </source>
</evidence>
<evidence type="ECO:0000256" key="4">
    <source>
        <dbReference type="ARBA" id="ARBA00022692"/>
    </source>
</evidence>
<dbReference type="OrthoDB" id="5984008at2759"/>
<dbReference type="InterPro" id="IPR028082">
    <property type="entry name" value="Peripla_BP_I"/>
</dbReference>
<comment type="similarity">
    <text evidence="1">Belongs to the glutamate-gated ion channel (TC 1.A.10.1) family.</text>
</comment>
<dbReference type="PRINTS" id="PR00177">
    <property type="entry name" value="NMDARECEPTOR"/>
</dbReference>
<dbReference type="Gene3D" id="3.40.190.10">
    <property type="entry name" value="Periplasmic binding protein-like II"/>
    <property type="match status" value="2"/>
</dbReference>
<dbReference type="PROSITE" id="PS50202">
    <property type="entry name" value="MSP"/>
    <property type="match status" value="1"/>
</dbReference>
<feature type="transmembrane region" description="Helical" evidence="21">
    <location>
        <begin position="568"/>
        <end position="589"/>
    </location>
</feature>
<dbReference type="InterPro" id="IPR008962">
    <property type="entry name" value="PapD-like_sf"/>
</dbReference>
<feature type="binding site" evidence="16">
    <location>
        <position position="667"/>
    </location>
    <ligand>
        <name>L-glutamate</name>
        <dbReference type="ChEBI" id="CHEBI:29985"/>
    </ligand>
</feature>
<dbReference type="SMART" id="SM00079">
    <property type="entry name" value="PBPe"/>
    <property type="match status" value="1"/>
</dbReference>
<dbReference type="SUPFAM" id="SSF53850">
    <property type="entry name" value="Periplasmic binding protein-like II"/>
    <property type="match status" value="1"/>
</dbReference>
<keyword evidence="14" id="KW-0407">Ion channel</keyword>
<feature type="domain" description="MSP" evidence="22">
    <location>
        <begin position="812"/>
        <end position="930"/>
    </location>
</feature>
<dbReference type="Gene3D" id="3.40.50.2300">
    <property type="match status" value="2"/>
</dbReference>
<dbReference type="Pfam" id="PF00060">
    <property type="entry name" value="Lig_chan"/>
    <property type="match status" value="1"/>
</dbReference>
<dbReference type="Pfam" id="PF10613">
    <property type="entry name" value="Lig_chan-Glu_bd"/>
    <property type="match status" value="1"/>
</dbReference>